<evidence type="ECO:0000313" key="1">
    <source>
        <dbReference type="EMBL" id="CAK0838584.1"/>
    </source>
</evidence>
<keyword evidence="2" id="KW-1185">Reference proteome</keyword>
<evidence type="ECO:0000313" key="2">
    <source>
        <dbReference type="Proteomes" id="UP001189429"/>
    </source>
</evidence>
<gene>
    <name evidence="1" type="ORF">PCOR1329_LOCUS34502</name>
</gene>
<dbReference type="EMBL" id="CAUYUJ010014232">
    <property type="protein sequence ID" value="CAK0838584.1"/>
    <property type="molecule type" value="Genomic_DNA"/>
</dbReference>
<proteinExistence type="predicted"/>
<dbReference type="Proteomes" id="UP001189429">
    <property type="component" value="Unassembled WGS sequence"/>
</dbReference>
<comment type="caution">
    <text evidence="1">The sequence shown here is derived from an EMBL/GenBank/DDBJ whole genome shotgun (WGS) entry which is preliminary data.</text>
</comment>
<organism evidence="1 2">
    <name type="scientific">Prorocentrum cordatum</name>
    <dbReference type="NCBI Taxonomy" id="2364126"/>
    <lineage>
        <taxon>Eukaryota</taxon>
        <taxon>Sar</taxon>
        <taxon>Alveolata</taxon>
        <taxon>Dinophyceae</taxon>
        <taxon>Prorocentrales</taxon>
        <taxon>Prorocentraceae</taxon>
        <taxon>Prorocentrum</taxon>
    </lineage>
</organism>
<protein>
    <submittedName>
        <fullName evidence="1">Uncharacterized protein</fullName>
    </submittedName>
</protein>
<sequence>MQISEMFDRGGFTHSKPIWTTSQAYQPAPHSHRPNSLDEVRSVLPVFLERLRCWHFQMKTPWASAWISIISIGPTRAAGPSASRLGRPRTTSAHTSDVCRKHHPCSCAAFAISWGPSTLRASMRTMTQASAAPARELHGKSARAAR</sequence>
<reference evidence="1" key="1">
    <citation type="submission" date="2023-10" db="EMBL/GenBank/DDBJ databases">
        <authorList>
            <person name="Chen Y."/>
            <person name="Shah S."/>
            <person name="Dougan E. K."/>
            <person name="Thang M."/>
            <person name="Chan C."/>
        </authorList>
    </citation>
    <scope>NUCLEOTIDE SEQUENCE [LARGE SCALE GENOMIC DNA]</scope>
</reference>
<accession>A0ABN9T0Z1</accession>
<name>A0ABN9T0Z1_9DINO</name>